<accession>A0A2T4A0X9</accession>
<dbReference type="GO" id="GO:0006412">
    <property type="term" value="P:translation"/>
    <property type="evidence" value="ECO:0007669"/>
    <property type="project" value="InterPro"/>
</dbReference>
<organism evidence="1 2">
    <name type="scientific">Trichoderma harzianum CBS 226.95</name>
    <dbReference type="NCBI Taxonomy" id="983964"/>
    <lineage>
        <taxon>Eukaryota</taxon>
        <taxon>Fungi</taxon>
        <taxon>Dikarya</taxon>
        <taxon>Ascomycota</taxon>
        <taxon>Pezizomycotina</taxon>
        <taxon>Sordariomycetes</taxon>
        <taxon>Hypocreomycetidae</taxon>
        <taxon>Hypocreales</taxon>
        <taxon>Hypocreaceae</taxon>
        <taxon>Trichoderma</taxon>
    </lineage>
</organism>
<reference evidence="1 2" key="1">
    <citation type="submission" date="2016-07" db="EMBL/GenBank/DDBJ databases">
        <title>Multiple horizontal gene transfer events from other fungi enriched the ability of initially mycotrophic Trichoderma (Ascomycota) to feed on dead plant biomass.</title>
        <authorList>
            <consortium name="DOE Joint Genome Institute"/>
            <person name="Aerts A."/>
            <person name="Atanasova L."/>
            <person name="Chenthamara K."/>
            <person name="Zhang J."/>
            <person name="Grujic M."/>
            <person name="Henrissat B."/>
            <person name="Kuo A."/>
            <person name="Salamov A."/>
            <person name="Lipzen A."/>
            <person name="Labutti K."/>
            <person name="Barry K."/>
            <person name="Miao Y."/>
            <person name="Rahimi M.J."/>
            <person name="Shen Q."/>
            <person name="Grigoriev I.V."/>
            <person name="Kubicek C.P."/>
            <person name="Druzhinina I.S."/>
        </authorList>
    </citation>
    <scope>NUCLEOTIDE SEQUENCE [LARGE SCALE GENOMIC DNA]</scope>
    <source>
        <strain evidence="1 2">CBS 226.95</strain>
    </source>
</reference>
<evidence type="ECO:0000313" key="2">
    <source>
        <dbReference type="Proteomes" id="UP000241690"/>
    </source>
</evidence>
<protein>
    <submittedName>
        <fullName evidence="1">Uncharacterized protein</fullName>
    </submittedName>
</protein>
<dbReference type="RefSeq" id="XP_024770393.1">
    <property type="nucleotide sequence ID" value="XM_024917737.1"/>
</dbReference>
<keyword evidence="2" id="KW-1185">Reference proteome</keyword>
<dbReference type="GO" id="GO:0003735">
    <property type="term" value="F:structural constituent of ribosome"/>
    <property type="evidence" value="ECO:0007669"/>
    <property type="project" value="InterPro"/>
</dbReference>
<dbReference type="EMBL" id="KZ679687">
    <property type="protein sequence ID" value="PTB50716.1"/>
    <property type="molecule type" value="Genomic_DNA"/>
</dbReference>
<dbReference type="InterPro" id="IPR035970">
    <property type="entry name" value="60S_ribosomal_eL19_sf"/>
</dbReference>
<dbReference type="AlphaFoldDB" id="A0A2T4A0X9"/>
<dbReference type="GO" id="GO:0005840">
    <property type="term" value="C:ribosome"/>
    <property type="evidence" value="ECO:0007669"/>
    <property type="project" value="InterPro"/>
</dbReference>
<dbReference type="SUPFAM" id="SSF48140">
    <property type="entry name" value="Ribosomal protein L19 (L19e)"/>
    <property type="match status" value="1"/>
</dbReference>
<proteinExistence type="predicted"/>
<gene>
    <name evidence="1" type="ORF">M431DRAFT_498843</name>
</gene>
<evidence type="ECO:0000313" key="1">
    <source>
        <dbReference type="EMBL" id="PTB50716.1"/>
    </source>
</evidence>
<sequence>MKRTVGCLMLIQRVSCCNGQMNIGHGHGHSSLVGAYPRKEAWIKSLRQLAYPLRWYLSRPSIHKRYYRPHGMQALSYLHTPDNKDYPKLGVMLVPFEDFKAWTLSKMPIK</sequence>
<name>A0A2T4A0X9_TRIHA</name>
<dbReference type="GeneID" id="36626306"/>
<dbReference type="Proteomes" id="UP000241690">
    <property type="component" value="Unassembled WGS sequence"/>
</dbReference>